<dbReference type="Proteomes" id="UP001433638">
    <property type="component" value="Unassembled WGS sequence"/>
</dbReference>
<evidence type="ECO:0000313" key="1">
    <source>
        <dbReference type="EMBL" id="MEQ6289156.1"/>
    </source>
</evidence>
<dbReference type="RefSeq" id="WP_349582673.1">
    <property type="nucleotide sequence ID" value="NZ_JBEFLD010000001.1"/>
</dbReference>
<evidence type="ECO:0000313" key="2">
    <source>
        <dbReference type="Proteomes" id="UP001433638"/>
    </source>
</evidence>
<reference evidence="1" key="1">
    <citation type="submission" date="2024-06" db="EMBL/GenBank/DDBJ databases">
        <title>Genome sequence of Vogesella sp. MAHUQ-64.</title>
        <authorList>
            <person name="Huq M.A."/>
        </authorList>
    </citation>
    <scope>NUCLEOTIDE SEQUENCE</scope>
    <source>
        <strain evidence="1">MAHUQ-64</strain>
    </source>
</reference>
<organism evidence="1 2">
    <name type="scientific">Vogesella oryzagri</name>
    <dbReference type="NCBI Taxonomy" id="3160864"/>
    <lineage>
        <taxon>Bacteria</taxon>
        <taxon>Pseudomonadati</taxon>
        <taxon>Pseudomonadota</taxon>
        <taxon>Betaproteobacteria</taxon>
        <taxon>Neisseriales</taxon>
        <taxon>Chromobacteriaceae</taxon>
        <taxon>Vogesella</taxon>
    </lineage>
</organism>
<accession>A0ABV1LZ28</accession>
<proteinExistence type="predicted"/>
<protein>
    <submittedName>
        <fullName evidence="1">Uncharacterized protein</fullName>
    </submittedName>
</protein>
<name>A0ABV1LZ28_9NEIS</name>
<gene>
    <name evidence="1" type="ORF">ABNW52_00795</name>
</gene>
<keyword evidence="2" id="KW-1185">Reference proteome</keyword>
<comment type="caution">
    <text evidence="1">The sequence shown here is derived from an EMBL/GenBank/DDBJ whole genome shotgun (WGS) entry which is preliminary data.</text>
</comment>
<sequence>MSRAEKSAKSEKGDAQDALDAYLRLLESKGADSEVLALRRRVLTRLNLIVRGQPRTTTIFRSAVDALLSLCAPEDRPGAMTAAREYYYFWIGDVKKVTELNARSGFTTRHVRLPVLASFDDLQQRMSDAGFDSFPPSLELYLGQLYELGSEEDVLGERGELLKPLLFLLHDQPHHPDSYRMAVDAMLLHLSDSFASETFLTIAREFFYYWLSFPDADVRGQFGAAQPL</sequence>
<dbReference type="EMBL" id="JBEFLD010000001">
    <property type="protein sequence ID" value="MEQ6289156.1"/>
    <property type="molecule type" value="Genomic_DNA"/>
</dbReference>